<gene>
    <name evidence="1" type="ORF">A0U89_12110</name>
    <name evidence="2" type="ORF">A0U89_12200</name>
</gene>
<evidence type="ECO:0000313" key="1">
    <source>
        <dbReference type="EMBL" id="AOX17760.1"/>
    </source>
</evidence>
<reference evidence="1" key="2">
    <citation type="submission" date="2016-03" db="EMBL/GenBank/DDBJ databases">
        <authorList>
            <person name="Ploux O."/>
        </authorList>
    </citation>
    <scope>NUCLEOTIDE SEQUENCE</scope>
    <source>
        <strain evidence="1">DSM 14400</strain>
    </source>
</reference>
<dbReference type="Proteomes" id="UP000179145">
    <property type="component" value="Chromosome"/>
</dbReference>
<reference evidence="1 3" key="1">
    <citation type="journal article" date="2016" name="Microb. Cell Fact.">
        <title>Dissection of exopolysaccharide biosynthesis in Kozakia baliensis.</title>
        <authorList>
            <person name="Brandt J.U."/>
            <person name="Jakob F."/>
            <person name="Behr J."/>
            <person name="Geissler A.J."/>
            <person name="Vogel R.F."/>
        </authorList>
    </citation>
    <scope>NUCLEOTIDE SEQUENCE [LARGE SCALE GENOMIC DNA]</scope>
    <source>
        <strain evidence="1 3">DSM 14400</strain>
    </source>
</reference>
<name>A0A1D8UVW2_9PROT</name>
<keyword evidence="3" id="KW-1185">Reference proteome</keyword>
<evidence type="ECO:0000313" key="3">
    <source>
        <dbReference type="Proteomes" id="UP000179145"/>
    </source>
</evidence>
<dbReference type="KEGG" id="kba:A0U89_12200"/>
<organism evidence="1 3">
    <name type="scientific">Kozakia baliensis</name>
    <dbReference type="NCBI Taxonomy" id="153496"/>
    <lineage>
        <taxon>Bacteria</taxon>
        <taxon>Pseudomonadati</taxon>
        <taxon>Pseudomonadota</taxon>
        <taxon>Alphaproteobacteria</taxon>
        <taxon>Acetobacterales</taxon>
        <taxon>Acetobacteraceae</taxon>
        <taxon>Kozakia</taxon>
    </lineage>
</organism>
<sequence>MFEEFPGGLPIGFLNQLCDSELAGPVNRNEEVQLALGGPDLCDIEMKEPDQVAFETLSFGLVSLDVRQPGYPVTLKAAMQG</sequence>
<evidence type="ECO:0000313" key="2">
    <source>
        <dbReference type="EMBL" id="AOX17775.1"/>
    </source>
</evidence>
<dbReference type="AlphaFoldDB" id="A0A1D8UVW2"/>
<dbReference type="EMBL" id="CP014674">
    <property type="protein sequence ID" value="AOX17775.1"/>
    <property type="molecule type" value="Genomic_DNA"/>
</dbReference>
<dbReference type="EMBL" id="CP014674">
    <property type="protein sequence ID" value="AOX17760.1"/>
    <property type="molecule type" value="Genomic_DNA"/>
</dbReference>
<accession>A0A1D8UVW2</accession>
<dbReference type="KEGG" id="kba:A0U89_12110"/>
<proteinExistence type="predicted"/>
<protein>
    <submittedName>
        <fullName evidence="1">Uncharacterized protein</fullName>
    </submittedName>
</protein>